<keyword evidence="3" id="KW-1185">Reference proteome</keyword>
<organism evidence="2 3">
    <name type="scientific">Lunasporangiospora selenospora</name>
    <dbReference type="NCBI Taxonomy" id="979761"/>
    <lineage>
        <taxon>Eukaryota</taxon>
        <taxon>Fungi</taxon>
        <taxon>Fungi incertae sedis</taxon>
        <taxon>Mucoromycota</taxon>
        <taxon>Mortierellomycotina</taxon>
        <taxon>Mortierellomycetes</taxon>
        <taxon>Mortierellales</taxon>
        <taxon>Mortierellaceae</taxon>
        <taxon>Lunasporangiospora</taxon>
    </lineage>
</organism>
<feature type="region of interest" description="Disordered" evidence="1">
    <location>
        <begin position="1"/>
        <end position="81"/>
    </location>
</feature>
<reference evidence="2" key="1">
    <citation type="journal article" date="2020" name="Fungal Divers.">
        <title>Resolving the Mortierellaceae phylogeny through synthesis of multi-gene phylogenetics and phylogenomics.</title>
        <authorList>
            <person name="Vandepol N."/>
            <person name="Liber J."/>
            <person name="Desiro A."/>
            <person name="Na H."/>
            <person name="Kennedy M."/>
            <person name="Barry K."/>
            <person name="Grigoriev I.V."/>
            <person name="Miller A.N."/>
            <person name="O'Donnell K."/>
            <person name="Stajich J.E."/>
            <person name="Bonito G."/>
        </authorList>
    </citation>
    <scope>NUCLEOTIDE SEQUENCE</scope>
    <source>
        <strain evidence="2">KOD1015</strain>
    </source>
</reference>
<feature type="compositionally biased region" description="Low complexity" evidence="1">
    <location>
        <begin position="47"/>
        <end position="67"/>
    </location>
</feature>
<name>A0A9P6KAV0_9FUNG</name>
<feature type="non-terminal residue" evidence="2">
    <location>
        <position position="123"/>
    </location>
</feature>
<evidence type="ECO:0000256" key="1">
    <source>
        <dbReference type="SAM" id="MobiDB-lite"/>
    </source>
</evidence>
<evidence type="ECO:0000313" key="3">
    <source>
        <dbReference type="Proteomes" id="UP000780801"/>
    </source>
</evidence>
<proteinExistence type="predicted"/>
<dbReference type="AlphaFoldDB" id="A0A9P6KAV0"/>
<feature type="region of interest" description="Disordered" evidence="1">
    <location>
        <begin position="99"/>
        <end position="123"/>
    </location>
</feature>
<dbReference type="Proteomes" id="UP000780801">
    <property type="component" value="Unassembled WGS sequence"/>
</dbReference>
<accession>A0A9P6KAV0</accession>
<feature type="compositionally biased region" description="Polar residues" evidence="1">
    <location>
        <begin position="72"/>
        <end position="81"/>
    </location>
</feature>
<gene>
    <name evidence="2" type="ORF">BGW38_006602</name>
</gene>
<evidence type="ECO:0000313" key="2">
    <source>
        <dbReference type="EMBL" id="KAF9577902.1"/>
    </source>
</evidence>
<feature type="compositionally biased region" description="Polar residues" evidence="1">
    <location>
        <begin position="32"/>
        <end position="46"/>
    </location>
</feature>
<dbReference type="EMBL" id="JAABOA010004231">
    <property type="protein sequence ID" value="KAF9577902.1"/>
    <property type="molecule type" value="Genomic_DNA"/>
</dbReference>
<sequence length="123" mass="12001">MDPIDRQPLPNQASSATVPSSSKSQLQVAAPSGSTPDQSPSASSNEHGVSTHSSNGSSSAVSNGPSTVPAPQAQSPPTSYTSGLLATVLSAASRTSDMLGISVPGQDQSPAGSDAASPSIGIN</sequence>
<comment type="caution">
    <text evidence="2">The sequence shown here is derived from an EMBL/GenBank/DDBJ whole genome shotgun (WGS) entry which is preliminary data.</text>
</comment>
<protein>
    <submittedName>
        <fullName evidence="2">Uncharacterized protein</fullName>
    </submittedName>
</protein>
<feature type="compositionally biased region" description="Low complexity" evidence="1">
    <location>
        <begin position="14"/>
        <end position="24"/>
    </location>
</feature>